<dbReference type="EMBL" id="VRSW01000003">
    <property type="protein sequence ID" value="TXK04076.1"/>
    <property type="molecule type" value="Genomic_DNA"/>
</dbReference>
<feature type="region of interest" description="Disordered" evidence="1">
    <location>
        <begin position="1"/>
        <end position="30"/>
    </location>
</feature>
<dbReference type="OrthoDB" id="3673924at2"/>
<evidence type="ECO:0000256" key="1">
    <source>
        <dbReference type="SAM" id="MobiDB-lite"/>
    </source>
</evidence>
<dbReference type="GO" id="GO:0030655">
    <property type="term" value="P:beta-lactam antibiotic catabolic process"/>
    <property type="evidence" value="ECO:0007669"/>
    <property type="project" value="InterPro"/>
</dbReference>
<evidence type="ECO:0000259" key="2">
    <source>
        <dbReference type="Pfam" id="PF13354"/>
    </source>
</evidence>
<reference evidence="3 4" key="1">
    <citation type="submission" date="2019-08" db="EMBL/GenBank/DDBJ databases">
        <authorList>
            <person name="Dong K."/>
        </authorList>
    </citation>
    <scope>NUCLEOTIDE SEQUENCE [LARGE SCALE GENOMIC DNA]</scope>
    <source>
        <strain evidence="3 4">M4-8</strain>
    </source>
</reference>
<feature type="domain" description="Beta-lactamase class A catalytic" evidence="2">
    <location>
        <begin position="56"/>
        <end position="280"/>
    </location>
</feature>
<dbReference type="RefSeq" id="WP_147826132.1">
    <property type="nucleotide sequence ID" value="NZ_BAAARG010000003.1"/>
</dbReference>
<keyword evidence="3" id="KW-0378">Hydrolase</keyword>
<dbReference type="InterPro" id="IPR045155">
    <property type="entry name" value="Beta-lactam_cat"/>
</dbReference>
<dbReference type="GO" id="GO:0008800">
    <property type="term" value="F:beta-lactamase activity"/>
    <property type="evidence" value="ECO:0007669"/>
    <property type="project" value="InterPro"/>
</dbReference>
<evidence type="ECO:0000313" key="3">
    <source>
        <dbReference type="EMBL" id="TXK04076.1"/>
    </source>
</evidence>
<sequence length="308" mass="32500">MTARTRREQAAAQQGLLPSRRGARHQSTRIDASRRGFATTLRALEQLADTGAQVSLHVRDLDRGHVVVAGDDFVAQPIGGVGVVAVLLEVAVQFDAGTLDANELVDRSTVAPAPVAGLWNHLAATNFTLADVAVLAAATGDPVATNALLARVGTEAVRARLESLGLTSLAVLDGFRDDRGPDHAPDHAVGSTRETAGLFAALVNSKVVAPAISAQVAEWLSLNQDLSLVASATGLDPFDHENDKHRILFINKTGRADGVRAEAGVLAGPRAGVAYAITVCFDDLSIGHRLRVHDAMRTFGIELMEYVF</sequence>
<dbReference type="PANTHER" id="PTHR35333">
    <property type="entry name" value="BETA-LACTAMASE"/>
    <property type="match status" value="1"/>
</dbReference>
<evidence type="ECO:0000313" key="4">
    <source>
        <dbReference type="Proteomes" id="UP000321196"/>
    </source>
</evidence>
<comment type="caution">
    <text evidence="3">The sequence shown here is derived from an EMBL/GenBank/DDBJ whole genome shotgun (WGS) entry which is preliminary data.</text>
</comment>
<dbReference type="InterPro" id="IPR000871">
    <property type="entry name" value="Beta-lactam_class-A"/>
</dbReference>
<dbReference type="SUPFAM" id="SSF56601">
    <property type="entry name" value="beta-lactamase/transpeptidase-like"/>
    <property type="match status" value="1"/>
</dbReference>
<dbReference type="PANTHER" id="PTHR35333:SF3">
    <property type="entry name" value="BETA-LACTAMASE-TYPE TRANSPEPTIDASE FOLD CONTAINING PROTEIN"/>
    <property type="match status" value="1"/>
</dbReference>
<dbReference type="Pfam" id="PF13354">
    <property type="entry name" value="Beta-lactamase2"/>
    <property type="match status" value="1"/>
</dbReference>
<dbReference type="GO" id="GO:0046677">
    <property type="term" value="P:response to antibiotic"/>
    <property type="evidence" value="ECO:0007669"/>
    <property type="project" value="InterPro"/>
</dbReference>
<dbReference type="InterPro" id="IPR012338">
    <property type="entry name" value="Beta-lactam/transpept-like"/>
</dbReference>
<name>A0A5C8HLB0_9MICO</name>
<dbReference type="Gene3D" id="3.40.710.10">
    <property type="entry name" value="DD-peptidase/beta-lactamase superfamily"/>
    <property type="match status" value="1"/>
</dbReference>
<gene>
    <name evidence="3" type="ORF">FVP60_09920</name>
</gene>
<proteinExistence type="predicted"/>
<keyword evidence="4" id="KW-1185">Reference proteome</keyword>
<dbReference type="Proteomes" id="UP000321196">
    <property type="component" value="Unassembled WGS sequence"/>
</dbReference>
<accession>A0A5C8HLB0</accession>
<dbReference type="AlphaFoldDB" id="A0A5C8HLB0"/>
<organism evidence="3 4">
    <name type="scientific">Microbacterium mitrae</name>
    <dbReference type="NCBI Taxonomy" id="664640"/>
    <lineage>
        <taxon>Bacteria</taxon>
        <taxon>Bacillati</taxon>
        <taxon>Actinomycetota</taxon>
        <taxon>Actinomycetes</taxon>
        <taxon>Micrococcales</taxon>
        <taxon>Microbacteriaceae</taxon>
        <taxon>Microbacterium</taxon>
    </lineage>
</organism>
<protein>
    <submittedName>
        <fullName evidence="3">Serine hydrolase</fullName>
    </submittedName>
</protein>